<accession>A0A6L2NA68</accession>
<reference evidence="1" key="1">
    <citation type="journal article" date="2019" name="Sci. Rep.">
        <title>Draft genome of Tanacetum cinerariifolium, the natural source of mosquito coil.</title>
        <authorList>
            <person name="Yamashiro T."/>
            <person name="Shiraishi A."/>
            <person name="Satake H."/>
            <person name="Nakayama K."/>
        </authorList>
    </citation>
    <scope>NUCLEOTIDE SEQUENCE</scope>
</reference>
<proteinExistence type="predicted"/>
<evidence type="ECO:0000313" key="1">
    <source>
        <dbReference type="EMBL" id="GEU83108.1"/>
    </source>
</evidence>
<name>A0A6L2NA68_TANCI</name>
<dbReference type="AlphaFoldDB" id="A0A6L2NA68"/>
<organism evidence="1">
    <name type="scientific">Tanacetum cinerariifolium</name>
    <name type="common">Dalmatian daisy</name>
    <name type="synonym">Chrysanthemum cinerariifolium</name>
    <dbReference type="NCBI Taxonomy" id="118510"/>
    <lineage>
        <taxon>Eukaryota</taxon>
        <taxon>Viridiplantae</taxon>
        <taxon>Streptophyta</taxon>
        <taxon>Embryophyta</taxon>
        <taxon>Tracheophyta</taxon>
        <taxon>Spermatophyta</taxon>
        <taxon>Magnoliopsida</taxon>
        <taxon>eudicotyledons</taxon>
        <taxon>Gunneridae</taxon>
        <taxon>Pentapetalae</taxon>
        <taxon>asterids</taxon>
        <taxon>campanulids</taxon>
        <taxon>Asterales</taxon>
        <taxon>Asteraceae</taxon>
        <taxon>Asteroideae</taxon>
        <taxon>Anthemideae</taxon>
        <taxon>Anthemidinae</taxon>
        <taxon>Tanacetum</taxon>
    </lineage>
</organism>
<dbReference type="EMBL" id="BKCJ010008618">
    <property type="protein sequence ID" value="GEU83108.1"/>
    <property type="molecule type" value="Genomic_DNA"/>
</dbReference>
<gene>
    <name evidence="1" type="ORF">Tci_055086</name>
</gene>
<comment type="caution">
    <text evidence="1">The sequence shown here is derived from an EMBL/GenBank/DDBJ whole genome shotgun (WGS) entry which is preliminary data.</text>
</comment>
<protein>
    <submittedName>
        <fullName evidence="1">Uncharacterized protein</fullName>
    </submittedName>
</protein>
<sequence length="105" mass="12365">MATEPNDVRLSILRRLREELEVEVALANNLFDVLTRYLEQMHSRGHEMMKVGSLLDHPLINYGLHTLQMKTRADMRNSNNLVTARNELLRIIVEKEEFINNYKVM</sequence>